<dbReference type="GO" id="GO:0016114">
    <property type="term" value="P:terpenoid biosynthetic process"/>
    <property type="evidence" value="ECO:0007669"/>
    <property type="project" value="UniProtKB-UniPathway"/>
</dbReference>
<evidence type="ECO:0000313" key="8">
    <source>
        <dbReference type="EMBL" id="WOH06124.1"/>
    </source>
</evidence>
<comment type="similarity">
    <text evidence="2 6">Belongs to the UDP-glycosyltransferase family.</text>
</comment>
<reference evidence="8" key="2">
    <citation type="submission" date="2022-03" db="EMBL/GenBank/DDBJ databases">
        <title>Draft title - Genomic analysis of global carrot germplasm unveils the trajectory of domestication and the origin of high carotenoid orange carrot.</title>
        <authorList>
            <person name="Iorizzo M."/>
            <person name="Ellison S."/>
            <person name="Senalik D."/>
            <person name="Macko-Podgorni A."/>
            <person name="Grzebelus D."/>
            <person name="Bostan H."/>
            <person name="Rolling W."/>
            <person name="Curaba J."/>
            <person name="Simon P."/>
        </authorList>
    </citation>
    <scope>NUCLEOTIDE SEQUENCE</scope>
    <source>
        <tissue evidence="8">Leaf</tissue>
    </source>
</reference>
<organism evidence="8 9">
    <name type="scientific">Daucus carota subsp. sativus</name>
    <name type="common">Carrot</name>
    <dbReference type="NCBI Taxonomy" id="79200"/>
    <lineage>
        <taxon>Eukaryota</taxon>
        <taxon>Viridiplantae</taxon>
        <taxon>Streptophyta</taxon>
        <taxon>Embryophyta</taxon>
        <taxon>Tracheophyta</taxon>
        <taxon>Spermatophyta</taxon>
        <taxon>Magnoliopsida</taxon>
        <taxon>eudicotyledons</taxon>
        <taxon>Gunneridae</taxon>
        <taxon>Pentapetalae</taxon>
        <taxon>asterids</taxon>
        <taxon>campanulids</taxon>
        <taxon>Apiales</taxon>
        <taxon>Apiaceae</taxon>
        <taxon>Apioideae</taxon>
        <taxon>Scandiceae</taxon>
        <taxon>Daucinae</taxon>
        <taxon>Daucus</taxon>
        <taxon>Daucus sect. Daucus</taxon>
    </lineage>
</organism>
<proteinExistence type="inferred from homology"/>
<keyword evidence="9" id="KW-1185">Reference proteome</keyword>
<dbReference type="Gene3D" id="3.40.50.2000">
    <property type="entry name" value="Glycogen Phosphorylase B"/>
    <property type="match status" value="2"/>
</dbReference>
<dbReference type="PANTHER" id="PTHR48047">
    <property type="entry name" value="GLYCOSYLTRANSFERASE"/>
    <property type="match status" value="1"/>
</dbReference>
<evidence type="ECO:0000256" key="2">
    <source>
        <dbReference type="ARBA" id="ARBA00009995"/>
    </source>
</evidence>
<dbReference type="PANTHER" id="PTHR48047:SF229">
    <property type="entry name" value="UDP-GLYCOSYLTRANSFERASE 73C3-RELATED"/>
    <property type="match status" value="1"/>
</dbReference>
<name>A0A164WJ05_DAUCS</name>
<comment type="pathway">
    <text evidence="1">Secondary metabolite biosynthesis; terpenoid biosynthesis.</text>
</comment>
<evidence type="ECO:0000313" key="9">
    <source>
        <dbReference type="Proteomes" id="UP000077755"/>
    </source>
</evidence>
<keyword evidence="5" id="KW-0414">Isoprene biosynthesis</keyword>
<dbReference type="InterPro" id="IPR002213">
    <property type="entry name" value="UDP_glucos_trans"/>
</dbReference>
<dbReference type="EMBL" id="CP093348">
    <property type="protein sequence ID" value="WOH06124.1"/>
    <property type="molecule type" value="Genomic_DNA"/>
</dbReference>
<evidence type="ECO:0000256" key="6">
    <source>
        <dbReference type="RuleBase" id="RU003718"/>
    </source>
</evidence>
<dbReference type="OMA" id="TEQQEVM"/>
<dbReference type="KEGG" id="dcr:108225595"/>
<dbReference type="Gramene" id="KZM91835">
    <property type="protein sequence ID" value="KZM91835"/>
    <property type="gene ID" value="DCAR_020800"/>
</dbReference>
<dbReference type="FunFam" id="3.40.50.2000:FF:000071">
    <property type="entry name" value="Glycosyltransferase"/>
    <property type="match status" value="1"/>
</dbReference>
<dbReference type="FunFam" id="3.40.50.2000:FF:000047">
    <property type="entry name" value="Glycosyltransferase"/>
    <property type="match status" value="1"/>
</dbReference>
<dbReference type="CDD" id="cd03784">
    <property type="entry name" value="GT1_Gtf-like"/>
    <property type="match status" value="1"/>
</dbReference>
<reference evidence="8" key="1">
    <citation type="journal article" date="2016" name="Nat. Genet.">
        <title>A high-quality carrot genome assembly provides new insights into carotenoid accumulation and asterid genome evolution.</title>
        <authorList>
            <person name="Iorizzo M."/>
            <person name="Ellison S."/>
            <person name="Senalik D."/>
            <person name="Zeng P."/>
            <person name="Satapoomin P."/>
            <person name="Huang J."/>
            <person name="Bowman M."/>
            <person name="Iovene M."/>
            <person name="Sanseverino W."/>
            <person name="Cavagnaro P."/>
            <person name="Yildiz M."/>
            <person name="Macko-Podgorni A."/>
            <person name="Moranska E."/>
            <person name="Grzebelus E."/>
            <person name="Grzebelus D."/>
            <person name="Ashrafi H."/>
            <person name="Zheng Z."/>
            <person name="Cheng S."/>
            <person name="Spooner D."/>
            <person name="Van Deynze A."/>
            <person name="Simon P."/>
        </authorList>
    </citation>
    <scope>NUCLEOTIDE SEQUENCE</scope>
    <source>
        <tissue evidence="8">Leaf</tissue>
    </source>
</reference>
<dbReference type="OrthoDB" id="5835829at2759"/>
<dbReference type="Pfam" id="PF00201">
    <property type="entry name" value="UDPGT"/>
    <property type="match status" value="1"/>
</dbReference>
<dbReference type="AlphaFoldDB" id="A0A164WJ05"/>
<dbReference type="PROSITE" id="PS00375">
    <property type="entry name" value="UDPGT"/>
    <property type="match status" value="1"/>
</dbReference>
<evidence type="ECO:0000256" key="5">
    <source>
        <dbReference type="ARBA" id="ARBA00023229"/>
    </source>
</evidence>
<evidence type="ECO:0000256" key="3">
    <source>
        <dbReference type="ARBA" id="ARBA00022676"/>
    </source>
</evidence>
<dbReference type="Proteomes" id="UP000077755">
    <property type="component" value="Chromosome 6"/>
</dbReference>
<dbReference type="GO" id="GO:0035251">
    <property type="term" value="F:UDP-glucosyltransferase activity"/>
    <property type="evidence" value="ECO:0007669"/>
    <property type="project" value="TreeGrafter"/>
</dbReference>
<dbReference type="SUPFAM" id="SSF53756">
    <property type="entry name" value="UDP-Glycosyltransferase/glycogen phosphorylase"/>
    <property type="match status" value="1"/>
</dbReference>
<evidence type="ECO:0000256" key="1">
    <source>
        <dbReference type="ARBA" id="ARBA00004721"/>
    </source>
</evidence>
<accession>A0A164WJ05</accession>
<evidence type="ECO:0000256" key="7">
    <source>
        <dbReference type="RuleBase" id="RU362057"/>
    </source>
</evidence>
<dbReference type="InterPro" id="IPR035595">
    <property type="entry name" value="UDP_glycos_trans_CS"/>
</dbReference>
<sequence length="491" mass="54415">MDNLAHQDLHFILFPLMAQGHTIPMVDIAKLLSQRGAAVTIITTPVNALRFQATVTRAVQGGRDIRVVELNFPSEEVGLPKGCENFDMLSTHLLGGQFFAAAILLRESFETFLKDVEPPPSCMISDMCLPWTADVAHKFHIPRIVFHGPSCFALLSMHTLFTSQVIDSGSSERVFVPGLPRKVEVSKAMVEGFVKPSASSMDPSVMKAFLEQILESEKKAFGVVANTFEELEPEFIEEYANVKGKKVWSIGPASQCNKDVLEKLERGNKASISEHDCLNWLGSREPGSVLYVCLGSLARLATSQLIELGLALEESDLPFIWCVRYKTEEFDKWIIEENFEERTKGKGLLIWGWAPQVLILSHKAIGGFLTHCGWNSTLEGISAGIPLLTWPLFAEQFLNEALVVQILRTALSLGAERPIQFGDEEEVGVVVQKHDIKMAALELMDGGDEGRERRERARALGEKAKKAMEEGGSSHRNMNLLLQEITAQANV</sequence>
<evidence type="ECO:0000256" key="4">
    <source>
        <dbReference type="ARBA" id="ARBA00022679"/>
    </source>
</evidence>
<gene>
    <name evidence="8" type="ORF">DCAR_0625547</name>
</gene>
<protein>
    <recommendedName>
        <fullName evidence="7">Glycosyltransferase</fullName>
        <ecNumber evidence="7">2.4.1.-</ecNumber>
    </recommendedName>
</protein>
<keyword evidence="4 6" id="KW-0808">Transferase</keyword>
<keyword evidence="3 6" id="KW-0328">Glycosyltransferase</keyword>
<dbReference type="EC" id="2.4.1.-" evidence="7"/>